<dbReference type="Pfam" id="PF10370">
    <property type="entry name" value="Rv2993c-like_N"/>
    <property type="match status" value="1"/>
</dbReference>
<dbReference type="InterPro" id="IPR036663">
    <property type="entry name" value="Fumarylacetoacetase_C_sf"/>
</dbReference>
<evidence type="ECO:0000259" key="1">
    <source>
        <dbReference type="Pfam" id="PF01557"/>
    </source>
</evidence>
<dbReference type="InterPro" id="IPR011234">
    <property type="entry name" value="Fumarylacetoacetase-like_C"/>
</dbReference>
<dbReference type="SUPFAM" id="SSF56529">
    <property type="entry name" value="FAH"/>
    <property type="match status" value="1"/>
</dbReference>
<proteinExistence type="predicted"/>
<accession>A0A1G4YC57</accession>
<feature type="domain" description="Fumarylacetoacetase-like C-terminal" evidence="1">
    <location>
        <begin position="70"/>
        <end position="299"/>
    </location>
</feature>
<organism evidence="3 4">
    <name type="scientific">Klenkia marina</name>
    <dbReference type="NCBI Taxonomy" id="1960309"/>
    <lineage>
        <taxon>Bacteria</taxon>
        <taxon>Bacillati</taxon>
        <taxon>Actinomycetota</taxon>
        <taxon>Actinomycetes</taxon>
        <taxon>Geodermatophilales</taxon>
        <taxon>Geodermatophilaceae</taxon>
        <taxon>Klenkia</taxon>
    </lineage>
</organism>
<dbReference type="RefSeq" id="WP_092804570.1">
    <property type="nucleotide sequence ID" value="NZ_FMUH01000003.1"/>
</dbReference>
<dbReference type="STRING" id="1960309.SAMN03159343_2529"/>
<protein>
    <submittedName>
        <fullName evidence="3">2-keto-4-pentenoate hydratase/2-oxohepta-3-ene-1,7-dioic acid hydratase (Catechol pathway)</fullName>
    </submittedName>
</protein>
<dbReference type="InterPro" id="IPR018833">
    <property type="entry name" value="Rv2993c-like_N"/>
</dbReference>
<dbReference type="AlphaFoldDB" id="A0A1G4YC57"/>
<dbReference type="OrthoDB" id="2273115at2"/>
<evidence type="ECO:0000259" key="2">
    <source>
        <dbReference type="Pfam" id="PF10370"/>
    </source>
</evidence>
<dbReference type="PANTHER" id="PTHR43211">
    <property type="entry name" value="FUMARYLACETOACETATE HYDROLASE"/>
    <property type="match status" value="1"/>
</dbReference>
<gene>
    <name evidence="3" type="ORF">SAMN03159343_2529</name>
</gene>
<name>A0A1G4YC57_9ACTN</name>
<evidence type="ECO:0000313" key="4">
    <source>
        <dbReference type="Proteomes" id="UP000198981"/>
    </source>
</evidence>
<dbReference type="GO" id="GO:0003824">
    <property type="term" value="F:catalytic activity"/>
    <property type="evidence" value="ECO:0007669"/>
    <property type="project" value="InterPro"/>
</dbReference>
<keyword evidence="4" id="KW-1185">Reference proteome</keyword>
<sequence>MRFATWEHQGEVSAGVVSDAGVHGIPGTTVLELVRSGLATALAAGEQALEAPALPLADVRLLPPLQPPTVRDFVAFEEHVEGVVKGVGAGGGVVPEWYQAPTFYFTNPYAVVGAHDDVAVPPGCQLLDFELEVAVVVGRDGASLSPEAARDHVFGYTVLNDWSARDLQAREMKVSLGPAKGKDSATTLGPWLVTADELEPYRDAEGFLALDMRVWVNGELVGQDLLSNMGWPFEELVAYASRGTVVRAGDVLGSGTCGNGGCLGELWGRNGSRTPPPLQPGDVVEMTVEGIGTIANRVVAGIDLPPVAPARTRSRARTRS</sequence>
<dbReference type="PANTHER" id="PTHR43211:SF1">
    <property type="entry name" value="BLL6422 PROTEIN"/>
    <property type="match status" value="1"/>
</dbReference>
<dbReference type="Gene3D" id="3.90.850.10">
    <property type="entry name" value="Fumarylacetoacetase-like, C-terminal domain"/>
    <property type="match status" value="1"/>
</dbReference>
<dbReference type="Pfam" id="PF01557">
    <property type="entry name" value="FAA_hydrolase"/>
    <property type="match status" value="1"/>
</dbReference>
<reference evidence="4" key="1">
    <citation type="submission" date="2016-10" db="EMBL/GenBank/DDBJ databases">
        <authorList>
            <person name="Varghese N."/>
            <person name="Submissions S."/>
        </authorList>
    </citation>
    <scope>NUCLEOTIDE SEQUENCE [LARGE SCALE GENOMIC DNA]</scope>
    <source>
        <strain evidence="4">DSM 45722</strain>
    </source>
</reference>
<feature type="domain" description="Rv2993c-like N-terminal" evidence="2">
    <location>
        <begin position="1"/>
        <end position="64"/>
    </location>
</feature>
<dbReference type="EMBL" id="FMUH01000003">
    <property type="protein sequence ID" value="SCX50994.1"/>
    <property type="molecule type" value="Genomic_DNA"/>
</dbReference>
<dbReference type="Proteomes" id="UP000198981">
    <property type="component" value="Unassembled WGS sequence"/>
</dbReference>
<evidence type="ECO:0000313" key="3">
    <source>
        <dbReference type="EMBL" id="SCX50994.1"/>
    </source>
</evidence>